<dbReference type="AlphaFoldDB" id="A0AAV7T3X4"/>
<comment type="caution">
    <text evidence="2">The sequence shown here is derived from an EMBL/GenBank/DDBJ whole genome shotgun (WGS) entry which is preliminary data.</text>
</comment>
<accession>A0AAV7T3X4</accession>
<evidence type="ECO:0000313" key="2">
    <source>
        <dbReference type="EMBL" id="KAJ1170991.1"/>
    </source>
</evidence>
<organism evidence="2 3">
    <name type="scientific">Pleurodeles waltl</name>
    <name type="common">Iberian ribbed newt</name>
    <dbReference type="NCBI Taxonomy" id="8319"/>
    <lineage>
        <taxon>Eukaryota</taxon>
        <taxon>Metazoa</taxon>
        <taxon>Chordata</taxon>
        <taxon>Craniata</taxon>
        <taxon>Vertebrata</taxon>
        <taxon>Euteleostomi</taxon>
        <taxon>Amphibia</taxon>
        <taxon>Batrachia</taxon>
        <taxon>Caudata</taxon>
        <taxon>Salamandroidea</taxon>
        <taxon>Salamandridae</taxon>
        <taxon>Pleurodelinae</taxon>
        <taxon>Pleurodeles</taxon>
    </lineage>
</organism>
<dbReference type="EMBL" id="JANPWB010000007">
    <property type="protein sequence ID" value="KAJ1170991.1"/>
    <property type="molecule type" value="Genomic_DNA"/>
</dbReference>
<evidence type="ECO:0000256" key="1">
    <source>
        <dbReference type="SAM" id="MobiDB-lite"/>
    </source>
</evidence>
<dbReference type="Proteomes" id="UP001066276">
    <property type="component" value="Chromosome 4_1"/>
</dbReference>
<reference evidence="2" key="1">
    <citation type="journal article" date="2022" name="bioRxiv">
        <title>Sequencing and chromosome-scale assembly of the giantPleurodeles waltlgenome.</title>
        <authorList>
            <person name="Brown T."/>
            <person name="Elewa A."/>
            <person name="Iarovenko S."/>
            <person name="Subramanian E."/>
            <person name="Araus A.J."/>
            <person name="Petzold A."/>
            <person name="Susuki M."/>
            <person name="Suzuki K.-i.T."/>
            <person name="Hayashi T."/>
            <person name="Toyoda A."/>
            <person name="Oliveira C."/>
            <person name="Osipova E."/>
            <person name="Leigh N.D."/>
            <person name="Simon A."/>
            <person name="Yun M.H."/>
        </authorList>
    </citation>
    <scope>NUCLEOTIDE SEQUENCE</scope>
    <source>
        <strain evidence="2">20211129_DDA</strain>
        <tissue evidence="2">Liver</tissue>
    </source>
</reference>
<evidence type="ECO:0000313" key="3">
    <source>
        <dbReference type="Proteomes" id="UP001066276"/>
    </source>
</evidence>
<feature type="region of interest" description="Disordered" evidence="1">
    <location>
        <begin position="1"/>
        <end position="45"/>
    </location>
</feature>
<keyword evidence="3" id="KW-1185">Reference proteome</keyword>
<gene>
    <name evidence="2" type="ORF">NDU88_002862</name>
</gene>
<proteinExistence type="predicted"/>
<sequence length="124" mass="14294">MWPAKYQEGIQTSGPKGYDTFQAITTNNESEGLKGHQAKRKPSERPYYKERLKYVEIYVTLDRKRSLDQNIRTVLGDLHRDTEMGEPANNIVWLGRNVQDDHPTETTVRFAKHTLGCQTKSSPE</sequence>
<protein>
    <submittedName>
        <fullName evidence="2">Uncharacterized protein</fullName>
    </submittedName>
</protein>
<name>A0AAV7T3X4_PLEWA</name>